<dbReference type="InterPro" id="IPR004713">
    <property type="entry name" value="CaH_exchang"/>
</dbReference>
<feature type="transmembrane region" description="Helical" evidence="10">
    <location>
        <begin position="289"/>
        <end position="312"/>
    </location>
</feature>
<evidence type="ECO:0000256" key="7">
    <source>
        <dbReference type="ARBA" id="ARBA00022989"/>
    </source>
</evidence>
<keyword evidence="10" id="KW-0050">Antiport</keyword>
<comment type="similarity">
    <text evidence="2 10">Belongs to the Ca(2+):cation antiporter (CaCA) (TC 2.A.19) family.</text>
</comment>
<keyword evidence="6 10" id="KW-0106">Calcium</keyword>
<keyword evidence="10" id="KW-0926">Vacuole</keyword>
<name>A0A376B7Y6_9ASCO</name>
<evidence type="ECO:0000256" key="3">
    <source>
        <dbReference type="ARBA" id="ARBA00022448"/>
    </source>
</evidence>
<feature type="transmembrane region" description="Helical" evidence="10">
    <location>
        <begin position="380"/>
        <end position="400"/>
    </location>
</feature>
<feature type="domain" description="Sodium/calcium exchanger membrane region" evidence="11">
    <location>
        <begin position="255"/>
        <end position="398"/>
    </location>
</feature>
<accession>A0A376B7Y6</accession>
<dbReference type="GO" id="GO:0000329">
    <property type="term" value="C:fungal-type vacuole membrane"/>
    <property type="evidence" value="ECO:0007669"/>
    <property type="project" value="TreeGrafter"/>
</dbReference>
<feature type="transmembrane region" description="Helical" evidence="10">
    <location>
        <begin position="256"/>
        <end position="277"/>
    </location>
</feature>
<dbReference type="GO" id="GO:0015369">
    <property type="term" value="F:calcium:proton antiporter activity"/>
    <property type="evidence" value="ECO:0007669"/>
    <property type="project" value="UniProtKB-UniRule"/>
</dbReference>
<dbReference type="Proteomes" id="UP000262825">
    <property type="component" value="Unassembled WGS sequence"/>
</dbReference>
<dbReference type="InterPro" id="IPR004837">
    <property type="entry name" value="NaCa_Exmemb"/>
</dbReference>
<organism evidence="12 13">
    <name type="scientific">Saccharomycodes ludwigii</name>
    <dbReference type="NCBI Taxonomy" id="36035"/>
    <lineage>
        <taxon>Eukaryota</taxon>
        <taxon>Fungi</taxon>
        <taxon>Dikarya</taxon>
        <taxon>Ascomycota</taxon>
        <taxon>Saccharomycotina</taxon>
        <taxon>Saccharomycetes</taxon>
        <taxon>Saccharomycodales</taxon>
        <taxon>Saccharomycodaceae</taxon>
        <taxon>Saccharomycodes</taxon>
    </lineage>
</organism>
<sequence>MNSHTPLLGGENNRNVNTNVSTFSRILKVSEILFFSSPVNYLLFFVPLGIIAGHLESHFSSTWLFALNFFAIIPLASVLAYATEELADQVGSTLGGLLNATLGNAVELIVSILALKEGQVRIIQASMMGSILSNLLLVTGCCFVLGGYNRVQQKFNQTAAQAMSSLLVIACASLLIPAAFRATLPDNTNSEDKFINQKILEISRSTSIILLFVYCFFLLFQLKTHRKIFEQQENEVQENINEDIDNEPKLSKWESLIVLTITTILVSICADYLVGSIDDLVATSGLSKTFIGLVIIPIVGNAAEHVTSCVVAMKDKMDLALSVSVGSSLQIALFVTPLMVLLGWFFDVPMSLNFSTFETVILFISVLLANYLILDGESNWLEGVMSLAMYMLISLAFFFYPDVNY</sequence>
<dbReference type="Pfam" id="PF01699">
    <property type="entry name" value="Na_Ca_ex"/>
    <property type="match status" value="2"/>
</dbReference>
<evidence type="ECO:0000256" key="1">
    <source>
        <dbReference type="ARBA" id="ARBA00004127"/>
    </source>
</evidence>
<feature type="transmembrane region" description="Helical" evidence="10">
    <location>
        <begin position="94"/>
        <end position="115"/>
    </location>
</feature>
<dbReference type="OrthoDB" id="1699231at2759"/>
<dbReference type="GO" id="GO:0006874">
    <property type="term" value="P:intracellular calcium ion homeostasis"/>
    <property type="evidence" value="ECO:0007669"/>
    <property type="project" value="TreeGrafter"/>
</dbReference>
<feature type="transmembrane region" description="Helical" evidence="10">
    <location>
        <begin position="127"/>
        <end position="148"/>
    </location>
</feature>
<feature type="transmembrane region" description="Helical" evidence="10">
    <location>
        <begin position="319"/>
        <end position="346"/>
    </location>
</feature>
<evidence type="ECO:0000313" key="12">
    <source>
        <dbReference type="EMBL" id="SSD60797.1"/>
    </source>
</evidence>
<reference evidence="13" key="1">
    <citation type="submission" date="2018-06" db="EMBL/GenBank/DDBJ databases">
        <authorList>
            <person name="Guldener U."/>
        </authorList>
    </citation>
    <scope>NUCLEOTIDE SEQUENCE [LARGE SCALE GENOMIC DNA]</scope>
    <source>
        <strain evidence="13">UTAD17</strain>
    </source>
</reference>
<proteinExistence type="inferred from homology"/>
<comment type="function">
    <text evidence="10">Has a role in promoting intracellular calcium ion sequestration via the exchange of calcium ions for hydrogen ions across the vacuolar membrane. Involved also in manganese ion homeostasis via its uptake into the vacuole.</text>
</comment>
<evidence type="ECO:0000259" key="11">
    <source>
        <dbReference type="Pfam" id="PF01699"/>
    </source>
</evidence>
<keyword evidence="5 10" id="KW-0812">Transmembrane</keyword>
<evidence type="ECO:0000256" key="10">
    <source>
        <dbReference type="RuleBase" id="RU365028"/>
    </source>
</evidence>
<keyword evidence="9 10" id="KW-0472">Membrane</keyword>
<dbReference type="EMBL" id="UFAJ01000457">
    <property type="protein sequence ID" value="SSD60797.1"/>
    <property type="molecule type" value="Genomic_DNA"/>
</dbReference>
<feature type="domain" description="Sodium/calcium exchanger membrane region" evidence="11">
    <location>
        <begin position="61"/>
        <end position="222"/>
    </location>
</feature>
<feature type="transmembrane region" description="Helical" evidence="10">
    <location>
        <begin position="202"/>
        <end position="220"/>
    </location>
</feature>
<gene>
    <name evidence="12" type="ORF">SCODWIG_02558</name>
</gene>
<evidence type="ECO:0000256" key="5">
    <source>
        <dbReference type="ARBA" id="ARBA00022692"/>
    </source>
</evidence>
<keyword evidence="3 10" id="KW-0813">Transport</keyword>
<dbReference type="PANTHER" id="PTHR31503:SF22">
    <property type="entry name" value="VACUOLAR CALCIUM ION TRANSPORTER"/>
    <property type="match status" value="1"/>
</dbReference>
<evidence type="ECO:0000256" key="8">
    <source>
        <dbReference type="ARBA" id="ARBA00023065"/>
    </source>
</evidence>
<keyword evidence="13" id="KW-1185">Reference proteome</keyword>
<dbReference type="AlphaFoldDB" id="A0A376B7Y6"/>
<keyword evidence="7 10" id="KW-1133">Transmembrane helix</keyword>
<feature type="transmembrane region" description="Helical" evidence="10">
    <location>
        <begin position="61"/>
        <end position="82"/>
    </location>
</feature>
<protein>
    <recommendedName>
        <fullName evidence="10">Vacuolar calcium ion transporter</fullName>
    </recommendedName>
</protein>
<evidence type="ECO:0000256" key="9">
    <source>
        <dbReference type="ARBA" id="ARBA00023136"/>
    </source>
</evidence>
<keyword evidence="8 10" id="KW-0406">Ion transport</keyword>
<evidence type="ECO:0000256" key="6">
    <source>
        <dbReference type="ARBA" id="ARBA00022837"/>
    </source>
</evidence>
<feature type="transmembrane region" description="Helical" evidence="10">
    <location>
        <begin position="32"/>
        <end position="55"/>
    </location>
</feature>
<comment type="subcellular location">
    <subcellularLocation>
        <location evidence="1">Endomembrane system</location>
        <topology evidence="1">Multi-pass membrane protein</topology>
    </subcellularLocation>
    <subcellularLocation>
        <location evidence="10">Vacuole membrane</location>
    </subcellularLocation>
</comment>
<dbReference type="Gene3D" id="1.20.1420.30">
    <property type="entry name" value="NCX, central ion-binding region"/>
    <property type="match status" value="1"/>
</dbReference>
<dbReference type="NCBIfam" id="TIGR00846">
    <property type="entry name" value="caca2"/>
    <property type="match status" value="1"/>
</dbReference>
<dbReference type="FunFam" id="1.20.1420.30:FF:000011">
    <property type="entry name" value="Vacuolar calcium ion transporter"/>
    <property type="match status" value="1"/>
</dbReference>
<dbReference type="VEuPathDB" id="FungiDB:SCODWIG_02558"/>
<evidence type="ECO:0000256" key="4">
    <source>
        <dbReference type="ARBA" id="ARBA00022568"/>
    </source>
</evidence>
<dbReference type="PANTHER" id="PTHR31503">
    <property type="entry name" value="VACUOLAR CALCIUM ION TRANSPORTER"/>
    <property type="match status" value="1"/>
</dbReference>
<evidence type="ECO:0000256" key="2">
    <source>
        <dbReference type="ARBA" id="ARBA00008170"/>
    </source>
</evidence>
<feature type="transmembrane region" description="Helical" evidence="10">
    <location>
        <begin position="160"/>
        <end position="182"/>
    </location>
</feature>
<dbReference type="GO" id="GO:0012505">
    <property type="term" value="C:endomembrane system"/>
    <property type="evidence" value="ECO:0007669"/>
    <property type="project" value="UniProtKB-SubCell"/>
</dbReference>
<feature type="transmembrane region" description="Helical" evidence="10">
    <location>
        <begin position="352"/>
        <end position="373"/>
    </location>
</feature>
<dbReference type="InterPro" id="IPR004798">
    <property type="entry name" value="CAX-like"/>
</dbReference>
<dbReference type="NCBIfam" id="TIGR00378">
    <property type="entry name" value="cax"/>
    <property type="match status" value="1"/>
</dbReference>
<keyword evidence="4 10" id="KW-0109">Calcium transport</keyword>
<evidence type="ECO:0000313" key="13">
    <source>
        <dbReference type="Proteomes" id="UP000262825"/>
    </source>
</evidence>
<dbReference type="InterPro" id="IPR044880">
    <property type="entry name" value="NCX_ion-bd_dom_sf"/>
</dbReference>